<comment type="similarity">
    <text evidence="2">Belongs to the peptidase A24 family.</text>
</comment>
<feature type="transmembrane region" description="Helical" evidence="7">
    <location>
        <begin position="190"/>
        <end position="212"/>
    </location>
</feature>
<keyword evidence="6 7" id="KW-0472">Membrane</keyword>
<dbReference type="OrthoDB" id="9789291at2"/>
<reference evidence="10 11" key="1">
    <citation type="submission" date="2016-10" db="EMBL/GenBank/DDBJ databases">
        <authorList>
            <person name="de Groot N.N."/>
        </authorList>
    </citation>
    <scope>NUCLEOTIDE SEQUENCE [LARGE SCALE GENOMIC DNA]</scope>
    <source>
        <strain evidence="10 11">AR40</strain>
    </source>
</reference>
<dbReference type="AlphaFoldDB" id="A0A1H9MEF7"/>
<accession>A0A1H9MEF7</accession>
<proteinExistence type="inferred from homology"/>
<keyword evidence="5 7" id="KW-1133">Transmembrane helix</keyword>
<dbReference type="RefSeq" id="WP_074754265.1">
    <property type="nucleotide sequence ID" value="NZ_FOGJ01000003.1"/>
</dbReference>
<keyword evidence="3" id="KW-1003">Cell membrane</keyword>
<keyword evidence="10" id="KW-0808">Transferase</keyword>
<evidence type="ECO:0000256" key="7">
    <source>
        <dbReference type="SAM" id="Phobius"/>
    </source>
</evidence>
<evidence type="ECO:0000313" key="10">
    <source>
        <dbReference type="EMBL" id="SER21553.1"/>
    </source>
</evidence>
<sequence>MQGMLVIFYLILFVYGIVIGSFVNVLIYRLPKHEDFVKIRSHCMSCGYQLRWFDLIPIVSWVIYKGRCRNCGQKISAQYPLIEALNGMVYVLVGIVYGISVDTVLLCLAASMLITISVIDYRTMVIPPGLNYTICILGIIRMAVDYKNFASYLFGFVSVALFLFILYTISKGRWIGGGDIKLMAATGLLVGWKLNILAFFLGCIYGSVIHIIRMRVSHKGHVLALGPYLAGGVMTAILVGDRIISWYFGKIM</sequence>
<dbReference type="Gene3D" id="1.20.120.1220">
    <property type="match status" value="1"/>
</dbReference>
<evidence type="ECO:0000256" key="2">
    <source>
        <dbReference type="ARBA" id="ARBA00005801"/>
    </source>
</evidence>
<dbReference type="EMBL" id="FOGJ01000003">
    <property type="protein sequence ID" value="SER21553.1"/>
    <property type="molecule type" value="Genomic_DNA"/>
</dbReference>
<dbReference type="GO" id="GO:0004190">
    <property type="term" value="F:aspartic-type endopeptidase activity"/>
    <property type="evidence" value="ECO:0007669"/>
    <property type="project" value="InterPro"/>
</dbReference>
<dbReference type="GO" id="GO:0005886">
    <property type="term" value="C:plasma membrane"/>
    <property type="evidence" value="ECO:0007669"/>
    <property type="project" value="UniProtKB-SubCell"/>
</dbReference>
<evidence type="ECO:0000256" key="3">
    <source>
        <dbReference type="ARBA" id="ARBA00022475"/>
    </source>
</evidence>
<keyword evidence="4 7" id="KW-0812">Transmembrane</keyword>
<feature type="transmembrane region" description="Helical" evidence="7">
    <location>
        <begin position="89"/>
        <end position="119"/>
    </location>
</feature>
<evidence type="ECO:0000259" key="9">
    <source>
        <dbReference type="Pfam" id="PF06750"/>
    </source>
</evidence>
<feature type="domain" description="Prepilin peptidase A24 N-terminal" evidence="9">
    <location>
        <begin position="14"/>
        <end position="94"/>
    </location>
</feature>
<feature type="domain" description="Prepilin type IV endopeptidase peptidase" evidence="8">
    <location>
        <begin position="107"/>
        <end position="209"/>
    </location>
</feature>
<keyword evidence="10" id="KW-0489">Methyltransferase</keyword>
<gene>
    <name evidence="10" type="ORF">SAMN04487884_10356</name>
</gene>
<protein>
    <submittedName>
        <fullName evidence="10">Leader peptidase (Prepilin peptidase) / N-methyltransferase</fullName>
    </submittedName>
</protein>
<feature type="transmembrane region" description="Helical" evidence="7">
    <location>
        <begin position="6"/>
        <end position="30"/>
    </location>
</feature>
<dbReference type="GO" id="GO:0032259">
    <property type="term" value="P:methylation"/>
    <property type="evidence" value="ECO:0007669"/>
    <property type="project" value="UniProtKB-KW"/>
</dbReference>
<evidence type="ECO:0000256" key="5">
    <source>
        <dbReference type="ARBA" id="ARBA00022989"/>
    </source>
</evidence>
<evidence type="ECO:0000313" key="11">
    <source>
        <dbReference type="Proteomes" id="UP000182584"/>
    </source>
</evidence>
<evidence type="ECO:0000259" key="8">
    <source>
        <dbReference type="Pfam" id="PF01478"/>
    </source>
</evidence>
<name>A0A1H9MEF7_BUTFI</name>
<dbReference type="Pfam" id="PF06750">
    <property type="entry name" value="A24_N_bact"/>
    <property type="match status" value="1"/>
</dbReference>
<feature type="transmembrane region" description="Helical" evidence="7">
    <location>
        <begin position="151"/>
        <end position="170"/>
    </location>
</feature>
<dbReference type="eggNOG" id="COG1989">
    <property type="taxonomic scope" value="Bacteria"/>
</dbReference>
<dbReference type="InterPro" id="IPR000045">
    <property type="entry name" value="Prepilin_IV_endopep_pep"/>
</dbReference>
<dbReference type="InterPro" id="IPR010627">
    <property type="entry name" value="Prepilin_pept_A24_N"/>
</dbReference>
<evidence type="ECO:0000256" key="4">
    <source>
        <dbReference type="ARBA" id="ARBA00022692"/>
    </source>
</evidence>
<organism evidence="10 11">
    <name type="scientific">Butyrivibrio fibrisolvens</name>
    <dbReference type="NCBI Taxonomy" id="831"/>
    <lineage>
        <taxon>Bacteria</taxon>
        <taxon>Bacillati</taxon>
        <taxon>Bacillota</taxon>
        <taxon>Clostridia</taxon>
        <taxon>Lachnospirales</taxon>
        <taxon>Lachnospiraceae</taxon>
        <taxon>Butyrivibrio</taxon>
    </lineage>
</organism>
<evidence type="ECO:0000256" key="1">
    <source>
        <dbReference type="ARBA" id="ARBA00004651"/>
    </source>
</evidence>
<feature type="transmembrane region" description="Helical" evidence="7">
    <location>
        <begin position="125"/>
        <end position="144"/>
    </location>
</feature>
<feature type="transmembrane region" description="Helical" evidence="7">
    <location>
        <begin position="224"/>
        <end position="248"/>
    </location>
</feature>
<dbReference type="PANTHER" id="PTHR30487:SF0">
    <property type="entry name" value="PREPILIN LEADER PEPTIDASE_N-METHYLTRANSFERASE-RELATED"/>
    <property type="match status" value="1"/>
</dbReference>
<dbReference type="PANTHER" id="PTHR30487">
    <property type="entry name" value="TYPE 4 PREPILIN-LIKE PROTEINS LEADER PEPTIDE-PROCESSING ENZYME"/>
    <property type="match status" value="1"/>
</dbReference>
<dbReference type="GO" id="GO:0006465">
    <property type="term" value="P:signal peptide processing"/>
    <property type="evidence" value="ECO:0007669"/>
    <property type="project" value="TreeGrafter"/>
</dbReference>
<dbReference type="GO" id="GO:0008168">
    <property type="term" value="F:methyltransferase activity"/>
    <property type="evidence" value="ECO:0007669"/>
    <property type="project" value="UniProtKB-KW"/>
</dbReference>
<dbReference type="Proteomes" id="UP000182584">
    <property type="component" value="Unassembled WGS sequence"/>
</dbReference>
<dbReference type="InterPro" id="IPR050882">
    <property type="entry name" value="Prepilin_peptidase/N-MTase"/>
</dbReference>
<evidence type="ECO:0000256" key="6">
    <source>
        <dbReference type="ARBA" id="ARBA00023136"/>
    </source>
</evidence>
<comment type="subcellular location">
    <subcellularLocation>
        <location evidence="1">Cell membrane</location>
        <topology evidence="1">Multi-pass membrane protein</topology>
    </subcellularLocation>
</comment>
<dbReference type="Pfam" id="PF01478">
    <property type="entry name" value="Peptidase_A24"/>
    <property type="match status" value="1"/>
</dbReference>